<gene>
    <name evidence="1" type="ORF">A2U01_0009597</name>
</gene>
<accession>A0A392MMH4</accession>
<keyword evidence="2" id="KW-1185">Reference proteome</keyword>
<evidence type="ECO:0000313" key="1">
    <source>
        <dbReference type="EMBL" id="MCH88706.1"/>
    </source>
</evidence>
<name>A0A392MMH4_9FABA</name>
<reference evidence="1 2" key="1">
    <citation type="journal article" date="2018" name="Front. Plant Sci.">
        <title>Red Clover (Trifolium pratense) and Zigzag Clover (T. medium) - A Picture of Genomic Similarities and Differences.</title>
        <authorList>
            <person name="Dluhosova J."/>
            <person name="Istvanek J."/>
            <person name="Nedelnik J."/>
            <person name="Repkova J."/>
        </authorList>
    </citation>
    <scope>NUCLEOTIDE SEQUENCE [LARGE SCALE GENOMIC DNA]</scope>
    <source>
        <strain evidence="2">cv. 10/8</strain>
        <tissue evidence="1">Leaf</tissue>
    </source>
</reference>
<comment type="caution">
    <text evidence="1">The sequence shown here is derived from an EMBL/GenBank/DDBJ whole genome shotgun (WGS) entry which is preliminary data.</text>
</comment>
<sequence length="53" mass="6039">VAVRGKGIGAGPFLSAGGFSYGRTDNYNNSLLYYGLYLKQRWRIRGYGFWNQE</sequence>
<evidence type="ECO:0000313" key="2">
    <source>
        <dbReference type="Proteomes" id="UP000265520"/>
    </source>
</evidence>
<organism evidence="1 2">
    <name type="scientific">Trifolium medium</name>
    <dbReference type="NCBI Taxonomy" id="97028"/>
    <lineage>
        <taxon>Eukaryota</taxon>
        <taxon>Viridiplantae</taxon>
        <taxon>Streptophyta</taxon>
        <taxon>Embryophyta</taxon>
        <taxon>Tracheophyta</taxon>
        <taxon>Spermatophyta</taxon>
        <taxon>Magnoliopsida</taxon>
        <taxon>eudicotyledons</taxon>
        <taxon>Gunneridae</taxon>
        <taxon>Pentapetalae</taxon>
        <taxon>rosids</taxon>
        <taxon>fabids</taxon>
        <taxon>Fabales</taxon>
        <taxon>Fabaceae</taxon>
        <taxon>Papilionoideae</taxon>
        <taxon>50 kb inversion clade</taxon>
        <taxon>NPAAA clade</taxon>
        <taxon>Hologalegina</taxon>
        <taxon>IRL clade</taxon>
        <taxon>Trifolieae</taxon>
        <taxon>Trifolium</taxon>
    </lineage>
</organism>
<dbReference type="EMBL" id="LXQA010014682">
    <property type="protein sequence ID" value="MCH88706.1"/>
    <property type="molecule type" value="Genomic_DNA"/>
</dbReference>
<feature type="non-terminal residue" evidence="1">
    <location>
        <position position="1"/>
    </location>
</feature>
<protein>
    <submittedName>
        <fullName evidence="1">Uncharacterized protein</fullName>
    </submittedName>
</protein>
<proteinExistence type="predicted"/>
<dbReference type="Proteomes" id="UP000265520">
    <property type="component" value="Unassembled WGS sequence"/>
</dbReference>
<dbReference type="AlphaFoldDB" id="A0A392MMH4"/>